<keyword evidence="3" id="KW-1185">Reference proteome</keyword>
<dbReference type="PANTHER" id="PTHR36615:SF7">
    <property type="entry name" value="PROTEIN, PUTATIVE-RELATED"/>
    <property type="match status" value="1"/>
</dbReference>
<feature type="region of interest" description="Disordered" evidence="1">
    <location>
        <begin position="1"/>
        <end position="28"/>
    </location>
</feature>
<dbReference type="OrthoDB" id="1933849at2759"/>
<organism evidence="2 3">
    <name type="scientific">Aquilegia coerulea</name>
    <name type="common">Rocky mountain columbine</name>
    <dbReference type="NCBI Taxonomy" id="218851"/>
    <lineage>
        <taxon>Eukaryota</taxon>
        <taxon>Viridiplantae</taxon>
        <taxon>Streptophyta</taxon>
        <taxon>Embryophyta</taxon>
        <taxon>Tracheophyta</taxon>
        <taxon>Spermatophyta</taxon>
        <taxon>Magnoliopsida</taxon>
        <taxon>Ranunculales</taxon>
        <taxon>Ranunculaceae</taxon>
        <taxon>Thalictroideae</taxon>
        <taxon>Aquilegia</taxon>
    </lineage>
</organism>
<dbReference type="AlphaFoldDB" id="A0A2G5EH66"/>
<feature type="compositionally biased region" description="Low complexity" evidence="1">
    <location>
        <begin position="54"/>
        <end position="67"/>
    </location>
</feature>
<dbReference type="InParanoid" id="A0A2G5EH66"/>
<gene>
    <name evidence="2" type="ORF">AQUCO_00800057v1</name>
</gene>
<evidence type="ECO:0000313" key="2">
    <source>
        <dbReference type="EMBL" id="PIA55050.1"/>
    </source>
</evidence>
<evidence type="ECO:0000313" key="3">
    <source>
        <dbReference type="Proteomes" id="UP000230069"/>
    </source>
</evidence>
<dbReference type="Proteomes" id="UP000230069">
    <property type="component" value="Unassembled WGS sequence"/>
</dbReference>
<evidence type="ECO:0000256" key="1">
    <source>
        <dbReference type="SAM" id="MobiDB-lite"/>
    </source>
</evidence>
<dbReference type="EMBL" id="KZ305025">
    <property type="protein sequence ID" value="PIA55050.1"/>
    <property type="molecule type" value="Genomic_DNA"/>
</dbReference>
<name>A0A2G5EH66_AQUCA</name>
<proteinExistence type="predicted"/>
<reference evidence="2 3" key="1">
    <citation type="submission" date="2017-09" db="EMBL/GenBank/DDBJ databases">
        <title>WGS assembly of Aquilegia coerulea Goldsmith.</title>
        <authorList>
            <person name="Hodges S."/>
            <person name="Kramer E."/>
            <person name="Nordborg M."/>
            <person name="Tomkins J."/>
            <person name="Borevitz J."/>
            <person name="Derieg N."/>
            <person name="Yan J."/>
            <person name="Mihaltcheva S."/>
            <person name="Hayes R.D."/>
            <person name="Rokhsar D."/>
        </authorList>
    </citation>
    <scope>NUCLEOTIDE SEQUENCE [LARGE SCALE GENOMIC DNA]</scope>
    <source>
        <strain evidence="3">cv. Goldsmith</strain>
    </source>
</reference>
<accession>A0A2G5EH66</accession>
<protein>
    <submittedName>
        <fullName evidence="2">Uncharacterized protein</fullName>
    </submittedName>
</protein>
<dbReference type="PANTHER" id="PTHR36615">
    <property type="entry name" value="PROTEIN, PUTATIVE-RELATED"/>
    <property type="match status" value="1"/>
</dbReference>
<sequence>MAGARRSTMMININGGSGNRQRLSSSRLIPKRGQVKAGIAIGLAHSLSAIFSLNNNNNRRSSGSNLLAKPSRTIQ</sequence>
<feature type="region of interest" description="Disordered" evidence="1">
    <location>
        <begin position="54"/>
        <end position="75"/>
    </location>
</feature>